<keyword evidence="8" id="KW-0238">DNA-binding</keyword>
<accession>A0A1E5KY74</accession>
<keyword evidence="5" id="KW-0597">Phosphoprotein</keyword>
<dbReference type="Gene3D" id="2.40.50.1020">
    <property type="entry name" value="LytTr DNA-binding domain"/>
    <property type="match status" value="1"/>
</dbReference>
<dbReference type="STRING" id="762845.BCR26_11985"/>
<dbReference type="PANTHER" id="PTHR37299:SF3">
    <property type="entry name" value="STAGE 0 SPORULATION PROTEIN A HOMOLOG"/>
    <property type="match status" value="1"/>
</dbReference>
<dbReference type="AlphaFoldDB" id="A0A1E5KY74"/>
<evidence type="ECO:0000313" key="8">
    <source>
        <dbReference type="EMBL" id="OEH82754.1"/>
    </source>
</evidence>
<dbReference type="CDD" id="cd17533">
    <property type="entry name" value="REC_LytTR_AgrA-like"/>
    <property type="match status" value="1"/>
</dbReference>
<dbReference type="SUPFAM" id="SSF52172">
    <property type="entry name" value="CheY-like"/>
    <property type="match status" value="1"/>
</dbReference>
<gene>
    <name evidence="8" type="ORF">BCR26_11985</name>
</gene>
<dbReference type="InterPro" id="IPR007492">
    <property type="entry name" value="LytTR_DNA-bd_dom"/>
</dbReference>
<evidence type="ECO:0000256" key="4">
    <source>
        <dbReference type="ARBA" id="ARBA00037164"/>
    </source>
</evidence>
<keyword evidence="3" id="KW-0010">Activator</keyword>
<name>A0A1E5KY74_9ENTE</name>
<sequence length="251" mass="29303">MNVFLLEDDILQQQRLEKIIREVLLENKWLAQSITTTAKPKFLLEKIKETVSQNIYFLDIEINGEKKMGLELAQKIREVDTNGVIVFITTHSEFAPITYAYKVSAFDFIDKDWNIEEIKEHIASCFDNLIGLKNKTKKEELFVFENQYTSFQVPLSDILYFETTEVSHKLRLICKSRLVNFYATLDEIEKLGDNFYKVHRSFVVNLASVVEIDRSEGIIYFDKERSCLISRRKIKTALEKLKAINNGISLQ</sequence>
<evidence type="ECO:0000256" key="2">
    <source>
        <dbReference type="ARBA" id="ARBA00023012"/>
    </source>
</evidence>
<dbReference type="Pfam" id="PF00072">
    <property type="entry name" value="Response_reg"/>
    <property type="match status" value="1"/>
</dbReference>
<dbReference type="GO" id="GO:0003677">
    <property type="term" value="F:DNA binding"/>
    <property type="evidence" value="ECO:0007669"/>
    <property type="project" value="UniProtKB-KW"/>
</dbReference>
<reference evidence="8 9" key="1">
    <citation type="submission" date="2016-09" db="EMBL/GenBank/DDBJ databases">
        <authorList>
            <person name="Capua I."/>
            <person name="De Benedictis P."/>
            <person name="Joannis T."/>
            <person name="Lombin L.H."/>
            <person name="Cattoli G."/>
        </authorList>
    </citation>
    <scope>NUCLEOTIDE SEQUENCE [LARGE SCALE GENOMIC DNA]</scope>
    <source>
        <strain evidence="8 9">LMG 25899</strain>
    </source>
</reference>
<protein>
    <submittedName>
        <fullName evidence="8">DNA-binding response regulator</fullName>
    </submittedName>
</protein>
<keyword evidence="1" id="KW-0963">Cytoplasm</keyword>
<dbReference type="SMART" id="SM00850">
    <property type="entry name" value="LytTR"/>
    <property type="match status" value="1"/>
</dbReference>
<dbReference type="GO" id="GO:0000156">
    <property type="term" value="F:phosphorelay response regulator activity"/>
    <property type="evidence" value="ECO:0007669"/>
    <property type="project" value="InterPro"/>
</dbReference>
<comment type="function">
    <text evidence="4">Required for high-level post-exponential phase expression of a series of secreted proteins.</text>
</comment>
<feature type="modified residue" description="4-aspartylphosphate" evidence="5">
    <location>
        <position position="59"/>
    </location>
</feature>
<evidence type="ECO:0000259" key="7">
    <source>
        <dbReference type="PROSITE" id="PS50930"/>
    </source>
</evidence>
<evidence type="ECO:0000256" key="1">
    <source>
        <dbReference type="ARBA" id="ARBA00022490"/>
    </source>
</evidence>
<evidence type="ECO:0000256" key="3">
    <source>
        <dbReference type="ARBA" id="ARBA00023159"/>
    </source>
</evidence>
<evidence type="ECO:0000259" key="6">
    <source>
        <dbReference type="PROSITE" id="PS50110"/>
    </source>
</evidence>
<keyword evidence="2" id="KW-0902">Two-component regulatory system</keyword>
<evidence type="ECO:0000256" key="5">
    <source>
        <dbReference type="PROSITE-ProRule" id="PRU00169"/>
    </source>
</evidence>
<comment type="caution">
    <text evidence="8">The sequence shown here is derived from an EMBL/GenBank/DDBJ whole genome shotgun (WGS) entry which is preliminary data.</text>
</comment>
<dbReference type="SMART" id="SM00448">
    <property type="entry name" value="REC"/>
    <property type="match status" value="1"/>
</dbReference>
<feature type="domain" description="HTH LytTR-type" evidence="7">
    <location>
        <begin position="142"/>
        <end position="243"/>
    </location>
</feature>
<dbReference type="PANTHER" id="PTHR37299">
    <property type="entry name" value="TRANSCRIPTIONAL REGULATOR-RELATED"/>
    <property type="match status" value="1"/>
</dbReference>
<feature type="domain" description="Response regulatory" evidence="6">
    <location>
        <begin position="2"/>
        <end position="126"/>
    </location>
</feature>
<dbReference type="InterPro" id="IPR011006">
    <property type="entry name" value="CheY-like_superfamily"/>
</dbReference>
<keyword evidence="9" id="KW-1185">Reference proteome</keyword>
<dbReference type="EMBL" id="MIEK01000016">
    <property type="protein sequence ID" value="OEH82754.1"/>
    <property type="molecule type" value="Genomic_DNA"/>
</dbReference>
<dbReference type="PROSITE" id="PS50110">
    <property type="entry name" value="RESPONSE_REGULATORY"/>
    <property type="match status" value="1"/>
</dbReference>
<dbReference type="Pfam" id="PF04397">
    <property type="entry name" value="LytTR"/>
    <property type="match status" value="1"/>
</dbReference>
<dbReference type="Gene3D" id="3.40.50.2300">
    <property type="match status" value="1"/>
</dbReference>
<dbReference type="RefSeq" id="WP_069698285.1">
    <property type="nucleotide sequence ID" value="NZ_JAGGMA010000023.1"/>
</dbReference>
<dbReference type="OrthoDB" id="9809318at2"/>
<dbReference type="PROSITE" id="PS50930">
    <property type="entry name" value="HTH_LYTTR"/>
    <property type="match status" value="1"/>
</dbReference>
<dbReference type="Proteomes" id="UP000095256">
    <property type="component" value="Unassembled WGS sequence"/>
</dbReference>
<proteinExistence type="predicted"/>
<dbReference type="InterPro" id="IPR001789">
    <property type="entry name" value="Sig_transdc_resp-reg_receiver"/>
</dbReference>
<dbReference type="InterPro" id="IPR046947">
    <property type="entry name" value="LytR-like"/>
</dbReference>
<organism evidence="8 9">
    <name type="scientific">Enterococcus rivorum</name>
    <dbReference type="NCBI Taxonomy" id="762845"/>
    <lineage>
        <taxon>Bacteria</taxon>
        <taxon>Bacillati</taxon>
        <taxon>Bacillota</taxon>
        <taxon>Bacilli</taxon>
        <taxon>Lactobacillales</taxon>
        <taxon>Enterococcaceae</taxon>
        <taxon>Enterococcus</taxon>
    </lineage>
</organism>
<evidence type="ECO:0000313" key="9">
    <source>
        <dbReference type="Proteomes" id="UP000095256"/>
    </source>
</evidence>